<name>A0A347UHP4_9RHOB</name>
<evidence type="ECO:0000259" key="1">
    <source>
        <dbReference type="Pfam" id="PF18593"/>
    </source>
</evidence>
<sequence>MIEKFGTVEQFIAGYFHQDWDLDGDDDGEVIASFVEGESIAHVQKVVTCFEEKLNELSFDAKAADIFLQQVGCAYRYQEDGHSGVEWLNRLLNLLRINLSKCT</sequence>
<dbReference type="InterPro" id="IPR041129">
    <property type="entry name" value="CdiI_2"/>
</dbReference>
<dbReference type="RefSeq" id="WP_118943028.1">
    <property type="nucleotide sequence ID" value="NZ_CP032125.1"/>
</dbReference>
<protein>
    <recommendedName>
        <fullName evidence="1">CdiI immunity protein domain-containing protein</fullName>
    </recommendedName>
</protein>
<reference evidence="2 3" key="1">
    <citation type="submission" date="2018-09" db="EMBL/GenBank/DDBJ databases">
        <title>Profundibacter amoris BAR1 gen. nov., sp. nov., a new member of the Roseobacter clade isolated at Lokis Castle Vent Field on the Arctic Mid-Oceanic Ridge.</title>
        <authorList>
            <person name="Le Moine Bauer S."/>
            <person name="Sjoeberg A.G."/>
            <person name="L'Haridon S."/>
            <person name="Stokke R."/>
            <person name="Roalkvam I."/>
            <person name="Steen I.H."/>
            <person name="Dahle H."/>
        </authorList>
    </citation>
    <scope>NUCLEOTIDE SEQUENCE [LARGE SCALE GENOMIC DNA]</scope>
    <source>
        <strain evidence="2 3">BAR1</strain>
    </source>
</reference>
<dbReference type="KEGG" id="pamo:BAR1_10805"/>
<dbReference type="AlphaFoldDB" id="A0A347UHP4"/>
<evidence type="ECO:0000313" key="2">
    <source>
        <dbReference type="EMBL" id="AXX98372.1"/>
    </source>
</evidence>
<organism evidence="2 3">
    <name type="scientific">Profundibacter amoris</name>
    <dbReference type="NCBI Taxonomy" id="2171755"/>
    <lineage>
        <taxon>Bacteria</taxon>
        <taxon>Pseudomonadati</taxon>
        <taxon>Pseudomonadota</taxon>
        <taxon>Alphaproteobacteria</taxon>
        <taxon>Rhodobacterales</taxon>
        <taxon>Paracoccaceae</taxon>
        <taxon>Profundibacter</taxon>
    </lineage>
</organism>
<evidence type="ECO:0000313" key="3">
    <source>
        <dbReference type="Proteomes" id="UP000261704"/>
    </source>
</evidence>
<dbReference type="OrthoDB" id="7995678at2"/>
<dbReference type="Pfam" id="PF18593">
    <property type="entry name" value="CdiI_2"/>
    <property type="match status" value="1"/>
</dbReference>
<dbReference type="Proteomes" id="UP000261704">
    <property type="component" value="Chromosome"/>
</dbReference>
<proteinExistence type="predicted"/>
<dbReference type="EMBL" id="CP032125">
    <property type="protein sequence ID" value="AXX98372.1"/>
    <property type="molecule type" value="Genomic_DNA"/>
</dbReference>
<gene>
    <name evidence="2" type="ORF">BAR1_10805</name>
</gene>
<accession>A0A347UHP4</accession>
<keyword evidence="3" id="KW-1185">Reference proteome</keyword>
<feature type="domain" description="CdiI immunity protein" evidence="1">
    <location>
        <begin position="5"/>
        <end position="93"/>
    </location>
</feature>